<evidence type="ECO:0000256" key="1">
    <source>
        <dbReference type="SAM" id="MobiDB-lite"/>
    </source>
</evidence>
<name>A0A1X0P9Y9_9TRYP</name>
<feature type="region of interest" description="Disordered" evidence="1">
    <location>
        <begin position="66"/>
        <end position="89"/>
    </location>
</feature>
<dbReference type="EMBL" id="NBCO01000001">
    <property type="protein sequence ID" value="ORC93409.1"/>
    <property type="molecule type" value="Genomic_DNA"/>
</dbReference>
<dbReference type="OrthoDB" id="238486at2759"/>
<protein>
    <recommendedName>
        <fullName evidence="4">Serine protease</fullName>
    </recommendedName>
</protein>
<dbReference type="InterPro" id="IPR009003">
    <property type="entry name" value="Peptidase_S1_PA"/>
</dbReference>
<reference evidence="2 3" key="1">
    <citation type="submission" date="2017-03" db="EMBL/GenBank/DDBJ databases">
        <title>An alternative strategy for trypanosome survival in the mammalian bloodstream revealed through genome and transcriptome analysis of the ubiquitous bovine parasite Trypanosoma (Megatrypanum) theileri.</title>
        <authorList>
            <person name="Kelly S."/>
            <person name="Ivens A."/>
            <person name="Mott A."/>
            <person name="O'Neill E."/>
            <person name="Emms D."/>
            <person name="Macleod O."/>
            <person name="Voorheis P."/>
            <person name="Matthews J."/>
            <person name="Matthews K."/>
            <person name="Carrington M."/>
        </authorList>
    </citation>
    <scope>NUCLEOTIDE SEQUENCE [LARGE SCALE GENOMIC DNA]</scope>
    <source>
        <strain evidence="2">Edinburgh</strain>
    </source>
</reference>
<dbReference type="SUPFAM" id="SSF50494">
    <property type="entry name" value="Trypsin-like serine proteases"/>
    <property type="match status" value="1"/>
</dbReference>
<dbReference type="VEuPathDB" id="TriTrypDB:TM35_000012860"/>
<gene>
    <name evidence="2" type="ORF">TM35_000012860</name>
</gene>
<evidence type="ECO:0000313" key="2">
    <source>
        <dbReference type="EMBL" id="ORC93409.1"/>
    </source>
</evidence>
<sequence length="219" mass="23909">MIRHGAVEAPSTLEPSAAVLQAMHALYWRGVFLGTCVAVSPRVLVTAGHHYNAAKDDVGDFTVRHPQQQQQQQQQQQKKEKYNGDEAEEETRVEHAAKNAAHDLLVLWVSRDLQCVLLRGFLPPVQARVATVWMSTKWPHETIVSPGVVIESSAVSCMARGTVSTSGSSGAPVIDYFGDHVVGMHLTSNTRDGSRVSGFIPARKIVALLSEMGINCRMV</sequence>
<accession>A0A1X0P9Y9</accession>
<feature type="compositionally biased region" description="Basic and acidic residues" evidence="1">
    <location>
        <begin position="77"/>
        <end position="89"/>
    </location>
</feature>
<dbReference type="AlphaFoldDB" id="A0A1X0P9Y9"/>
<proteinExistence type="predicted"/>
<evidence type="ECO:0000313" key="3">
    <source>
        <dbReference type="Proteomes" id="UP000192257"/>
    </source>
</evidence>
<keyword evidence="3" id="KW-1185">Reference proteome</keyword>
<dbReference type="RefSeq" id="XP_028887475.1">
    <property type="nucleotide sequence ID" value="XM_029020967.1"/>
</dbReference>
<comment type="caution">
    <text evidence="2">The sequence shown here is derived from an EMBL/GenBank/DDBJ whole genome shotgun (WGS) entry which is preliminary data.</text>
</comment>
<dbReference type="Proteomes" id="UP000192257">
    <property type="component" value="Unassembled WGS sequence"/>
</dbReference>
<dbReference type="Pfam" id="PF13365">
    <property type="entry name" value="Trypsin_2"/>
    <property type="match status" value="1"/>
</dbReference>
<feature type="compositionally biased region" description="Low complexity" evidence="1">
    <location>
        <begin position="67"/>
        <end position="76"/>
    </location>
</feature>
<evidence type="ECO:0008006" key="4">
    <source>
        <dbReference type="Google" id="ProtNLM"/>
    </source>
</evidence>
<dbReference type="GeneID" id="39980747"/>
<organism evidence="2 3">
    <name type="scientific">Trypanosoma theileri</name>
    <dbReference type="NCBI Taxonomy" id="67003"/>
    <lineage>
        <taxon>Eukaryota</taxon>
        <taxon>Discoba</taxon>
        <taxon>Euglenozoa</taxon>
        <taxon>Kinetoplastea</taxon>
        <taxon>Metakinetoplastina</taxon>
        <taxon>Trypanosomatida</taxon>
        <taxon>Trypanosomatidae</taxon>
        <taxon>Trypanosoma</taxon>
    </lineage>
</organism>